<name>A0ABU5IC22_9BURK</name>
<organism evidence="13 14">
    <name type="scientific">Azohydromonas lata</name>
    <dbReference type="NCBI Taxonomy" id="45677"/>
    <lineage>
        <taxon>Bacteria</taxon>
        <taxon>Pseudomonadati</taxon>
        <taxon>Pseudomonadota</taxon>
        <taxon>Betaproteobacteria</taxon>
        <taxon>Burkholderiales</taxon>
        <taxon>Sphaerotilaceae</taxon>
        <taxon>Azohydromonas</taxon>
    </lineage>
</organism>
<dbReference type="RefSeq" id="WP_322465022.1">
    <property type="nucleotide sequence ID" value="NZ_JAXOJX010000009.1"/>
</dbReference>
<dbReference type="EMBL" id="JAXOJX010000009">
    <property type="protein sequence ID" value="MDZ5456487.1"/>
    <property type="molecule type" value="Genomic_DNA"/>
</dbReference>
<evidence type="ECO:0000256" key="7">
    <source>
        <dbReference type="ARBA" id="ARBA00023004"/>
    </source>
</evidence>
<comment type="pathway">
    <text evidence="11">Porphyrin-containing compound metabolism.</text>
</comment>
<feature type="transmembrane region" description="Helical" evidence="12">
    <location>
        <begin position="44"/>
        <end position="64"/>
    </location>
</feature>
<evidence type="ECO:0000313" key="13">
    <source>
        <dbReference type="EMBL" id="MDZ5456487.1"/>
    </source>
</evidence>
<keyword evidence="4" id="KW-0479">Metal-binding</keyword>
<comment type="caution">
    <text evidence="13">The sequence shown here is derived from an EMBL/GenBank/DDBJ whole genome shotgun (WGS) entry which is preliminary data.</text>
</comment>
<dbReference type="InterPro" id="IPR050450">
    <property type="entry name" value="COX15/CtaA_HemeA_synthase"/>
</dbReference>
<evidence type="ECO:0000313" key="14">
    <source>
        <dbReference type="Proteomes" id="UP001293718"/>
    </source>
</evidence>
<proteinExistence type="predicted"/>
<evidence type="ECO:0000256" key="12">
    <source>
        <dbReference type="SAM" id="Phobius"/>
    </source>
</evidence>
<evidence type="ECO:0000256" key="10">
    <source>
        <dbReference type="ARBA" id="ARBA00023157"/>
    </source>
</evidence>
<keyword evidence="8" id="KW-0350">Heme biosynthesis</keyword>
<evidence type="ECO:0000256" key="2">
    <source>
        <dbReference type="ARBA" id="ARBA00022475"/>
    </source>
</evidence>
<keyword evidence="9 12" id="KW-0472">Membrane</keyword>
<protein>
    <submittedName>
        <fullName evidence="13">COX15/CtaA family protein</fullName>
    </submittedName>
</protein>
<keyword evidence="5 12" id="KW-1133">Transmembrane helix</keyword>
<dbReference type="Pfam" id="PF02628">
    <property type="entry name" value="COX15-CtaA"/>
    <property type="match status" value="1"/>
</dbReference>
<evidence type="ECO:0000256" key="4">
    <source>
        <dbReference type="ARBA" id="ARBA00022723"/>
    </source>
</evidence>
<feature type="transmembrane region" description="Helical" evidence="12">
    <location>
        <begin position="146"/>
        <end position="164"/>
    </location>
</feature>
<dbReference type="Proteomes" id="UP001293718">
    <property type="component" value="Unassembled WGS sequence"/>
</dbReference>
<feature type="transmembrane region" description="Helical" evidence="12">
    <location>
        <begin position="285"/>
        <end position="306"/>
    </location>
</feature>
<sequence length="390" mass="41605">MTTVAAWDLSPLLRMALLGAVLALVPLAWIALRHRGSAARLRALTALTLFLCFDLVLFGAFTRLTDSGLGCPDWPGCYGNASPLGAQHHIAAAQSLLPDGPVTHAKAWIEMLHRYFATAVGVLITVLAAMSWRLHRRGTPGVISSWWAGATLLWVCMQGAFGALTVTMKLYPAIVTAHLLGGLGLLALLAAQSQAFDGPDSRPLALPAGLRRGLWALAALAVAQMALGGWVSTNYAVLACGDFPTCQGRWWPDMDFQHGFTLQRALGNTGDGDYLPFAALTAIHFTHRLMALAVLAALVLMAWRLWRLDEAQARRWACALLAVGGWQLASGVSNVVLGWPLLAAVGHTGGAAALIVILSMMLMRAHRGARQVLPARRGTQPALAPGVRYP</sequence>
<keyword evidence="7" id="KW-0408">Iron</keyword>
<feature type="transmembrane region" description="Helical" evidence="12">
    <location>
        <begin position="115"/>
        <end position="134"/>
    </location>
</feature>
<evidence type="ECO:0000256" key="9">
    <source>
        <dbReference type="ARBA" id="ARBA00023136"/>
    </source>
</evidence>
<evidence type="ECO:0000256" key="5">
    <source>
        <dbReference type="ARBA" id="ARBA00022989"/>
    </source>
</evidence>
<evidence type="ECO:0000256" key="8">
    <source>
        <dbReference type="ARBA" id="ARBA00023133"/>
    </source>
</evidence>
<evidence type="ECO:0000256" key="3">
    <source>
        <dbReference type="ARBA" id="ARBA00022692"/>
    </source>
</evidence>
<keyword evidence="6" id="KW-0560">Oxidoreductase</keyword>
<keyword evidence="3 12" id="KW-0812">Transmembrane</keyword>
<reference evidence="13 14" key="1">
    <citation type="submission" date="2023-11" db="EMBL/GenBank/DDBJ databases">
        <title>Draft genome of Azohydromonas lata strain H1 (DSM1123), a polyhydroxyalkanoate producer.</title>
        <authorList>
            <person name="Traversa D."/>
            <person name="D'Addabbo P."/>
            <person name="Pazzani C."/>
            <person name="Manzari C."/>
            <person name="Chiara M."/>
            <person name="Scrascia M."/>
        </authorList>
    </citation>
    <scope>NUCLEOTIDE SEQUENCE [LARGE SCALE GENOMIC DNA]</scope>
    <source>
        <strain evidence="13 14">H1</strain>
    </source>
</reference>
<keyword evidence="10" id="KW-1015">Disulfide bond</keyword>
<feature type="transmembrane region" description="Helical" evidence="12">
    <location>
        <begin position="343"/>
        <end position="363"/>
    </location>
</feature>
<evidence type="ECO:0000256" key="11">
    <source>
        <dbReference type="ARBA" id="ARBA00023444"/>
    </source>
</evidence>
<keyword evidence="14" id="KW-1185">Reference proteome</keyword>
<feature type="transmembrane region" description="Helical" evidence="12">
    <location>
        <begin position="212"/>
        <end position="231"/>
    </location>
</feature>
<comment type="subcellular location">
    <subcellularLocation>
        <location evidence="1">Membrane</location>
        <topology evidence="1">Multi-pass membrane protein</topology>
    </subcellularLocation>
</comment>
<feature type="transmembrane region" description="Helical" evidence="12">
    <location>
        <begin position="318"/>
        <end position="337"/>
    </location>
</feature>
<evidence type="ECO:0000256" key="1">
    <source>
        <dbReference type="ARBA" id="ARBA00004141"/>
    </source>
</evidence>
<dbReference type="PANTHER" id="PTHR35457">
    <property type="entry name" value="HEME A SYNTHASE"/>
    <property type="match status" value="1"/>
</dbReference>
<feature type="transmembrane region" description="Helical" evidence="12">
    <location>
        <begin position="170"/>
        <end position="191"/>
    </location>
</feature>
<feature type="transmembrane region" description="Helical" evidence="12">
    <location>
        <begin position="12"/>
        <end position="32"/>
    </location>
</feature>
<evidence type="ECO:0000256" key="6">
    <source>
        <dbReference type="ARBA" id="ARBA00023002"/>
    </source>
</evidence>
<keyword evidence="2" id="KW-1003">Cell membrane</keyword>
<dbReference type="InterPro" id="IPR003780">
    <property type="entry name" value="COX15/CtaA_fam"/>
</dbReference>
<dbReference type="PANTHER" id="PTHR35457:SF1">
    <property type="entry name" value="HEME A SYNTHASE"/>
    <property type="match status" value="1"/>
</dbReference>
<accession>A0ABU5IC22</accession>
<gene>
    <name evidence="13" type="ORF">SM757_07855</name>
</gene>